<organism evidence="2 3">
    <name type="scientific">Microbacterium resistens</name>
    <dbReference type="NCBI Taxonomy" id="156977"/>
    <lineage>
        <taxon>Bacteria</taxon>
        <taxon>Bacillati</taxon>
        <taxon>Actinomycetota</taxon>
        <taxon>Actinomycetes</taxon>
        <taxon>Micrococcales</taxon>
        <taxon>Microbacteriaceae</taxon>
        <taxon>Microbacterium</taxon>
    </lineage>
</organism>
<sequence length="163" mass="18102">MRRPAYPRGITREPVQRVPRGMRLIERSTEVPPAARTAVASLISTWDFKRRVGFGAPEAAPAPGQVGTLSLRVVGKRFDEPVRVVWAGASGFGYEAMPGHPLYGEESFVLDESGRFTARSISCPAAWRWRVVTPALRILQHRTMAAYVRVVNDAVRESASTRR</sequence>
<proteinExistence type="predicted"/>
<keyword evidence="3" id="KW-1185">Reference proteome</keyword>
<gene>
    <name evidence="2" type="ORF">K8F61_03400</name>
</gene>
<name>A0ABY3RVG2_9MICO</name>
<dbReference type="Proteomes" id="UP001199642">
    <property type="component" value="Chromosome"/>
</dbReference>
<feature type="domain" description="DUF1990" evidence="1">
    <location>
        <begin position="16"/>
        <end position="149"/>
    </location>
</feature>
<evidence type="ECO:0000313" key="3">
    <source>
        <dbReference type="Proteomes" id="UP001199642"/>
    </source>
</evidence>
<dbReference type="RefSeq" id="WP_231820684.1">
    <property type="nucleotide sequence ID" value="NZ_CP082781.1"/>
</dbReference>
<accession>A0ABY3RVG2</accession>
<reference evidence="2 3" key="1">
    <citation type="submission" date="2023-01" db="EMBL/GenBank/DDBJ databases">
        <title>Characterization of estradiol degrading bacteria Microbacterium sp. MZT7 and reveal degrading genes through genome analysis.</title>
        <authorList>
            <person name="Hao P."/>
            <person name="Gao Y."/>
        </authorList>
    </citation>
    <scope>NUCLEOTIDE SEQUENCE [LARGE SCALE GENOMIC DNA]</scope>
    <source>
        <strain evidence="2 3">MZT7</strain>
    </source>
</reference>
<dbReference type="Pfam" id="PF09348">
    <property type="entry name" value="DUF1990"/>
    <property type="match status" value="1"/>
</dbReference>
<dbReference type="EMBL" id="CP082781">
    <property type="protein sequence ID" value="UGS27265.1"/>
    <property type="molecule type" value="Genomic_DNA"/>
</dbReference>
<evidence type="ECO:0000259" key="1">
    <source>
        <dbReference type="Pfam" id="PF09348"/>
    </source>
</evidence>
<protein>
    <submittedName>
        <fullName evidence="2">DUF1990 domain-containing protein</fullName>
    </submittedName>
</protein>
<evidence type="ECO:0000313" key="2">
    <source>
        <dbReference type="EMBL" id="UGS27265.1"/>
    </source>
</evidence>
<dbReference type="InterPro" id="IPR018960">
    <property type="entry name" value="DUF1990"/>
</dbReference>